<dbReference type="SUPFAM" id="SSF53474">
    <property type="entry name" value="alpha/beta-Hydrolases"/>
    <property type="match status" value="1"/>
</dbReference>
<dbReference type="PANTHER" id="PTHR11614">
    <property type="entry name" value="PHOSPHOLIPASE-RELATED"/>
    <property type="match status" value="1"/>
</dbReference>
<proteinExistence type="predicted"/>
<accession>A0ABW4XQQ5</accession>
<dbReference type="Gene3D" id="3.40.50.1820">
    <property type="entry name" value="alpha/beta hydrolase"/>
    <property type="match status" value="1"/>
</dbReference>
<dbReference type="RefSeq" id="WP_345340578.1">
    <property type="nucleotide sequence ID" value="NZ_BAABLI010000015.1"/>
</dbReference>
<evidence type="ECO:0000313" key="2">
    <source>
        <dbReference type="EMBL" id="MFD2097415.1"/>
    </source>
</evidence>
<evidence type="ECO:0000259" key="1">
    <source>
        <dbReference type="Pfam" id="PF12146"/>
    </source>
</evidence>
<dbReference type="Proteomes" id="UP001597380">
    <property type="component" value="Unassembled WGS sequence"/>
</dbReference>
<keyword evidence="2" id="KW-0378">Hydrolase</keyword>
<organism evidence="2 3">
    <name type="scientific">Corallincola platygyrae</name>
    <dbReference type="NCBI Taxonomy" id="1193278"/>
    <lineage>
        <taxon>Bacteria</taxon>
        <taxon>Pseudomonadati</taxon>
        <taxon>Pseudomonadota</taxon>
        <taxon>Gammaproteobacteria</taxon>
        <taxon>Alteromonadales</taxon>
        <taxon>Psychromonadaceae</taxon>
        <taxon>Corallincola</taxon>
    </lineage>
</organism>
<gene>
    <name evidence="2" type="ORF">ACFSJ3_15560</name>
</gene>
<evidence type="ECO:0000313" key="3">
    <source>
        <dbReference type="Proteomes" id="UP001597380"/>
    </source>
</evidence>
<sequence length="321" mass="36939">MPKESQLNEQMMATIHDHLEQIVERGRFAGIDDVGLDWACYHPEQATKAILLVNGRIESHYKYIETIYDFVMRGYAVFTYDHRGQGASDRLAHNRHLGHVDKFDHYQQDLAQLCDHYLWPRGYQQVYLVAHSMGCCVSAQYLAEHRPPIERTVFCSPMFKIHSGHLPWHLAKWIVHAWSAGSRNLCQWFGGEPGYFLFGSGYKDKPFETNLLSHSAIRYQAFRELYQRNEDLQLGSPSAHWVEQAVLACQQVIKQASQIHIPILVIEAGADRVVDKQGVAAFAATALDCRHHTIEGARHELFLESDNYRQPTLDTLFEFID</sequence>
<dbReference type="InterPro" id="IPR051044">
    <property type="entry name" value="MAG_DAG_Lipase"/>
</dbReference>
<comment type="caution">
    <text evidence="2">The sequence shown here is derived from an EMBL/GenBank/DDBJ whole genome shotgun (WGS) entry which is preliminary data.</text>
</comment>
<dbReference type="GO" id="GO:0016787">
    <property type="term" value="F:hydrolase activity"/>
    <property type="evidence" value="ECO:0007669"/>
    <property type="project" value="UniProtKB-KW"/>
</dbReference>
<name>A0ABW4XQQ5_9GAMM</name>
<dbReference type="InterPro" id="IPR022742">
    <property type="entry name" value="Hydrolase_4"/>
</dbReference>
<dbReference type="Pfam" id="PF12146">
    <property type="entry name" value="Hydrolase_4"/>
    <property type="match status" value="1"/>
</dbReference>
<keyword evidence="3" id="KW-1185">Reference proteome</keyword>
<protein>
    <submittedName>
        <fullName evidence="2">Alpha/beta fold hydrolase</fullName>
    </submittedName>
</protein>
<dbReference type="InterPro" id="IPR029058">
    <property type="entry name" value="AB_hydrolase_fold"/>
</dbReference>
<reference evidence="3" key="1">
    <citation type="journal article" date="2019" name="Int. J. Syst. Evol. Microbiol.">
        <title>The Global Catalogue of Microorganisms (GCM) 10K type strain sequencing project: providing services to taxonomists for standard genome sequencing and annotation.</title>
        <authorList>
            <consortium name="The Broad Institute Genomics Platform"/>
            <consortium name="The Broad Institute Genome Sequencing Center for Infectious Disease"/>
            <person name="Wu L."/>
            <person name="Ma J."/>
        </authorList>
    </citation>
    <scope>NUCLEOTIDE SEQUENCE [LARGE SCALE GENOMIC DNA]</scope>
    <source>
        <strain evidence="3">CGMCC 1.10992</strain>
    </source>
</reference>
<feature type="domain" description="Serine aminopeptidase S33" evidence="1">
    <location>
        <begin position="45"/>
        <end position="306"/>
    </location>
</feature>
<dbReference type="EMBL" id="JBHUHT010000017">
    <property type="protein sequence ID" value="MFD2097415.1"/>
    <property type="molecule type" value="Genomic_DNA"/>
</dbReference>